<evidence type="ECO:0000256" key="1">
    <source>
        <dbReference type="ARBA" id="ARBA00010792"/>
    </source>
</evidence>
<evidence type="ECO:0000313" key="4">
    <source>
        <dbReference type="EMBL" id="SHH72477.1"/>
    </source>
</evidence>
<accession>A0A1M5VB81</accession>
<dbReference type="AlphaFoldDB" id="A0A1M5VB81"/>
<dbReference type="InterPro" id="IPR032816">
    <property type="entry name" value="VTT_dom"/>
</dbReference>
<dbReference type="RefSeq" id="WP_073010385.1">
    <property type="nucleotide sequence ID" value="NZ_FQXD01000012.1"/>
</dbReference>
<protein>
    <submittedName>
        <fullName evidence="4">Membrane protein DedA, SNARE-associated domain</fullName>
    </submittedName>
</protein>
<feature type="transmembrane region" description="Helical" evidence="2">
    <location>
        <begin position="137"/>
        <end position="157"/>
    </location>
</feature>
<dbReference type="PANTHER" id="PTHR42709">
    <property type="entry name" value="ALKALINE PHOSPHATASE LIKE PROTEIN"/>
    <property type="match status" value="1"/>
</dbReference>
<feature type="transmembrane region" description="Helical" evidence="2">
    <location>
        <begin position="163"/>
        <end position="188"/>
    </location>
</feature>
<keyword evidence="2" id="KW-1133">Transmembrane helix</keyword>
<evidence type="ECO:0000256" key="2">
    <source>
        <dbReference type="SAM" id="Phobius"/>
    </source>
</evidence>
<name>A0A1M5VB81_9BACI</name>
<dbReference type="EMBL" id="FQXD01000012">
    <property type="protein sequence ID" value="SHH72477.1"/>
    <property type="molecule type" value="Genomic_DNA"/>
</dbReference>
<evidence type="ECO:0000313" key="5">
    <source>
        <dbReference type="Proteomes" id="UP000184079"/>
    </source>
</evidence>
<keyword evidence="5" id="KW-1185">Reference proteome</keyword>
<dbReference type="PANTHER" id="PTHR42709:SF9">
    <property type="entry name" value="ALKALINE PHOSPHATASE LIKE PROTEIN"/>
    <property type="match status" value="1"/>
</dbReference>
<feature type="transmembrane region" description="Helical" evidence="2">
    <location>
        <begin position="7"/>
        <end position="29"/>
    </location>
</feature>
<feature type="domain" description="VTT" evidence="3">
    <location>
        <begin position="29"/>
        <end position="154"/>
    </location>
</feature>
<keyword evidence="2" id="KW-0812">Transmembrane</keyword>
<organism evidence="4 5">
    <name type="scientific">Virgibacillus chiguensis</name>
    <dbReference type="NCBI Taxonomy" id="411959"/>
    <lineage>
        <taxon>Bacteria</taxon>
        <taxon>Bacillati</taxon>
        <taxon>Bacillota</taxon>
        <taxon>Bacilli</taxon>
        <taxon>Bacillales</taxon>
        <taxon>Bacillaceae</taxon>
        <taxon>Virgibacillus</taxon>
    </lineage>
</organism>
<dbReference type="InterPro" id="IPR051311">
    <property type="entry name" value="DedA_domain"/>
</dbReference>
<sequence length="194" mass="22228">MTDLESFIVHYGYIGMFIVLILGIVGMPFPDEVLLTYVGYHVSLGNMSLNLAIFIAILGSISGISISYLLGQWLGVPFIKRFGPKLRIKEKQIDWVRNHFNKYGATFLIFGYFIPGIRHVTAYVAGFSKYHYFRFAIFAYIGAIFWASTFIILGNILGDQWEYITTFFSQASKIMWLIILTGVLIIILRKIKRN</sequence>
<comment type="similarity">
    <text evidence="1">Belongs to the DedA family.</text>
</comment>
<gene>
    <name evidence="4" type="ORF">SAMN05421807_11223</name>
</gene>
<reference evidence="5" key="1">
    <citation type="submission" date="2016-11" db="EMBL/GenBank/DDBJ databases">
        <authorList>
            <person name="Varghese N."/>
            <person name="Submissions S."/>
        </authorList>
    </citation>
    <scope>NUCLEOTIDE SEQUENCE [LARGE SCALE GENOMIC DNA]</scope>
    <source>
        <strain evidence="5">CGMCC 1.6496</strain>
    </source>
</reference>
<keyword evidence="2" id="KW-0472">Membrane</keyword>
<dbReference type="Proteomes" id="UP000184079">
    <property type="component" value="Unassembled WGS sequence"/>
</dbReference>
<feature type="transmembrane region" description="Helical" evidence="2">
    <location>
        <begin position="49"/>
        <end position="71"/>
    </location>
</feature>
<dbReference type="GO" id="GO:0005886">
    <property type="term" value="C:plasma membrane"/>
    <property type="evidence" value="ECO:0007669"/>
    <property type="project" value="TreeGrafter"/>
</dbReference>
<dbReference type="Pfam" id="PF09335">
    <property type="entry name" value="VTT_dom"/>
    <property type="match status" value="1"/>
</dbReference>
<evidence type="ECO:0000259" key="3">
    <source>
        <dbReference type="Pfam" id="PF09335"/>
    </source>
</evidence>
<proteinExistence type="inferred from homology"/>